<feature type="region of interest" description="Disordered" evidence="1">
    <location>
        <begin position="426"/>
        <end position="446"/>
    </location>
</feature>
<keyword evidence="3" id="KW-1185">Reference proteome</keyword>
<dbReference type="EMBL" id="CP040089">
    <property type="protein sequence ID" value="QGA80450.1"/>
    <property type="molecule type" value="Genomic_DNA"/>
</dbReference>
<proteinExistence type="predicted"/>
<dbReference type="Proteomes" id="UP000377803">
    <property type="component" value="Chromosome"/>
</dbReference>
<dbReference type="KEGG" id="ncon:LC1Nh_0553"/>
<name>A0A5Q0UGW6_9ARCH</name>
<gene>
    <name evidence="2" type="ORF">LC1Nh_0553</name>
</gene>
<dbReference type="Gene3D" id="3.20.20.140">
    <property type="entry name" value="Metal-dependent hydrolases"/>
    <property type="match status" value="1"/>
</dbReference>
<accession>A0A5Q0UGW6</accession>
<evidence type="ECO:0000313" key="2">
    <source>
        <dbReference type="EMBL" id="QGA80450.1"/>
    </source>
</evidence>
<dbReference type="RefSeq" id="WP_153550190.1">
    <property type="nucleotide sequence ID" value="NZ_CP040089.1"/>
</dbReference>
<organism evidence="2 3">
    <name type="scientific">Candidatus Nanohalobium constans</name>
    <dbReference type="NCBI Taxonomy" id="2565781"/>
    <lineage>
        <taxon>Archaea</taxon>
        <taxon>Candidatus Nanohalarchaeota</taxon>
        <taxon>Candidatus Nanohalobia</taxon>
        <taxon>Candidatus Nanohalobiales</taxon>
        <taxon>Candidatus Nanohalobiaceae</taxon>
        <taxon>Candidatus Nanohalobium</taxon>
    </lineage>
</organism>
<reference evidence="3" key="1">
    <citation type="submission" date="2019-05" db="EMBL/GenBank/DDBJ databases">
        <title>Candidatus Nanohalobium constans, a novel model system to study the DPANN nano-sized archaea: genomic and physiological characterization of a nanoarchaeon co-cultured with its chitinotrophic host.</title>
        <authorList>
            <person name="La Cono V."/>
            <person name="Arcadi E."/>
            <person name="Crisafi F."/>
            <person name="Denaro R."/>
            <person name="La Spada G."/>
            <person name="Messina E."/>
            <person name="Smedile F."/>
            <person name="Toshchakov S.V."/>
            <person name="Shevchenko M.A."/>
            <person name="Golyshin P.N."/>
            <person name="Golyshina O.V."/>
            <person name="Ferrer M."/>
            <person name="Rohde M."/>
            <person name="Mushegian A."/>
            <person name="Sorokin D.Y."/>
            <person name="Giuliano L."/>
            <person name="Yakimov M.M."/>
        </authorList>
    </citation>
    <scope>NUCLEOTIDE SEQUENCE [LARGE SCALE GENOMIC DNA]</scope>
    <source>
        <strain evidence="3">LC1Nh</strain>
    </source>
</reference>
<dbReference type="InterPro" id="IPR016195">
    <property type="entry name" value="Pol/histidinol_Pase-like"/>
</dbReference>
<dbReference type="AlphaFoldDB" id="A0A5Q0UGW6"/>
<dbReference type="SUPFAM" id="SSF89550">
    <property type="entry name" value="PHP domain-like"/>
    <property type="match status" value="1"/>
</dbReference>
<evidence type="ECO:0000256" key="1">
    <source>
        <dbReference type="SAM" id="MobiDB-lite"/>
    </source>
</evidence>
<dbReference type="OrthoDB" id="9968at2157"/>
<protein>
    <submittedName>
        <fullName evidence="2">Uncharacterized protein</fullName>
    </submittedName>
</protein>
<sequence>MVSSSEKKIRSTGYTWVPEDEVSIGLSDAETVEETGEESYSLEQIVDLHTQTNYSDGRQPVIDVVVEAYEEGVYMKGVSDHVNVGEEPKEYSSAFYNKHDVIGDNAESDISVSEVFSDRYDEAITEVVEDGEIPSSKDDAGIVLWENADKEKVREDMEILREVEGDYSIRELRETCALNYGMIIFNAAETDFNPENGRTRIKEQDIDNYVENICEFLENSESENAPINHLNQAVHDVYIEDQFRYVKKDEPFEELTTDQKKEVWKKYREKLIAVAEKLAPAVQEYEVTVSGAHPALPERSSELMKVFQKPKAENEIREFIEHSSIDNQAVEKVSEPVENKFEEFVELAVTDEEMNSLYPEEALLEFWQPFIDAAKNAENYIPEIGGKHAERYPPSILWENLDTFIPGSDQHRPGEGPERLQVIADFKLPGKMQTPIDHTPNKKKPD</sequence>
<evidence type="ECO:0000313" key="3">
    <source>
        <dbReference type="Proteomes" id="UP000377803"/>
    </source>
</evidence>
<dbReference type="GeneID" id="42364938"/>